<dbReference type="InterPro" id="IPR051295">
    <property type="entry name" value="LGI_related"/>
</dbReference>
<keyword evidence="2" id="KW-1185">Reference proteome</keyword>
<dbReference type="PANTHER" id="PTHR24367:SF21">
    <property type="entry name" value="LEUCINE-RICH REPEAT LGI FAMILY MEMBER 2"/>
    <property type="match status" value="1"/>
</dbReference>
<evidence type="ECO:0000313" key="2">
    <source>
        <dbReference type="Proteomes" id="UP001482620"/>
    </source>
</evidence>
<dbReference type="EMBL" id="JAHRIQ010016498">
    <property type="protein sequence ID" value="MEQ2226851.1"/>
    <property type="molecule type" value="Genomic_DNA"/>
</dbReference>
<dbReference type="PANTHER" id="PTHR24367">
    <property type="entry name" value="LEUCINE-RICH REPEAT-CONTAINING PROTEIN"/>
    <property type="match status" value="1"/>
</dbReference>
<sequence length="165" mass="17951">MSGSQCSISWCRVETRGALCFQSVLSANTRSSPRPPKKIFSLKQKGENLTHASPTGKMPPALRIWALLCVSLCSLCQPADLKKAFRCPSTCSCTKESIICVGSSNILRSAPNEITSLSIVNGTFSDVREAMFAHMPTLQLLLLNSNSLTTIRDDAFSGLPHLEYL</sequence>
<dbReference type="Gene3D" id="3.80.10.10">
    <property type="entry name" value="Ribonuclease Inhibitor"/>
    <property type="match status" value="1"/>
</dbReference>
<proteinExistence type="predicted"/>
<reference evidence="1 2" key="1">
    <citation type="submission" date="2021-06" db="EMBL/GenBank/DDBJ databases">
        <authorList>
            <person name="Palmer J.M."/>
        </authorList>
    </citation>
    <scope>NUCLEOTIDE SEQUENCE [LARGE SCALE GENOMIC DNA]</scope>
    <source>
        <strain evidence="2">if_2019</strain>
        <tissue evidence="1">Muscle</tissue>
    </source>
</reference>
<dbReference type="InterPro" id="IPR032675">
    <property type="entry name" value="LRR_dom_sf"/>
</dbReference>
<dbReference type="SUPFAM" id="SSF52058">
    <property type="entry name" value="L domain-like"/>
    <property type="match status" value="1"/>
</dbReference>
<protein>
    <submittedName>
        <fullName evidence="1">Uncharacterized protein</fullName>
    </submittedName>
</protein>
<evidence type="ECO:0000313" key="1">
    <source>
        <dbReference type="EMBL" id="MEQ2226851.1"/>
    </source>
</evidence>
<gene>
    <name evidence="1" type="ORF">ILYODFUR_031537</name>
</gene>
<name>A0ABV0T474_9TELE</name>
<organism evidence="1 2">
    <name type="scientific">Ilyodon furcidens</name>
    <name type="common">goldbreast splitfin</name>
    <dbReference type="NCBI Taxonomy" id="33524"/>
    <lineage>
        <taxon>Eukaryota</taxon>
        <taxon>Metazoa</taxon>
        <taxon>Chordata</taxon>
        <taxon>Craniata</taxon>
        <taxon>Vertebrata</taxon>
        <taxon>Euteleostomi</taxon>
        <taxon>Actinopterygii</taxon>
        <taxon>Neopterygii</taxon>
        <taxon>Teleostei</taxon>
        <taxon>Neoteleostei</taxon>
        <taxon>Acanthomorphata</taxon>
        <taxon>Ovalentaria</taxon>
        <taxon>Atherinomorphae</taxon>
        <taxon>Cyprinodontiformes</taxon>
        <taxon>Goodeidae</taxon>
        <taxon>Ilyodon</taxon>
    </lineage>
</organism>
<dbReference type="InterPro" id="IPR001611">
    <property type="entry name" value="Leu-rich_rpt"/>
</dbReference>
<comment type="caution">
    <text evidence="1">The sequence shown here is derived from an EMBL/GenBank/DDBJ whole genome shotgun (WGS) entry which is preliminary data.</text>
</comment>
<accession>A0ABV0T474</accession>
<dbReference type="Proteomes" id="UP001482620">
    <property type="component" value="Unassembled WGS sequence"/>
</dbReference>
<dbReference type="Pfam" id="PF13855">
    <property type="entry name" value="LRR_8"/>
    <property type="match status" value="1"/>
</dbReference>